<sequence length="175" mass="20652">MAFFPVNYGDSRMHQYPIEKNDHESWHDAFQSLSDIHESERIRDKEKHNKYLKNEKVFEDRMKLKDEFMKANSERFMLPNEQALSVPTQPQSWMDIDNSYKPGIGLLGKGEKNDYDVYDTDFHGGKKGKTKKTKKTKTKKTKTKTKKINKTKKSKKSKKTKKTKKTKKSKKTRLT</sequence>
<evidence type="ECO:0000256" key="1">
    <source>
        <dbReference type="SAM" id="MobiDB-lite"/>
    </source>
</evidence>
<accession>A0A6C0HQ17</accession>
<organism evidence="2">
    <name type="scientific">viral metagenome</name>
    <dbReference type="NCBI Taxonomy" id="1070528"/>
    <lineage>
        <taxon>unclassified sequences</taxon>
        <taxon>metagenomes</taxon>
        <taxon>organismal metagenomes</taxon>
    </lineage>
</organism>
<name>A0A6C0HQ17_9ZZZZ</name>
<feature type="compositionally biased region" description="Basic residues" evidence="1">
    <location>
        <begin position="125"/>
        <end position="175"/>
    </location>
</feature>
<reference evidence="2" key="1">
    <citation type="journal article" date="2020" name="Nature">
        <title>Giant virus diversity and host interactions through global metagenomics.</title>
        <authorList>
            <person name="Schulz F."/>
            <person name="Roux S."/>
            <person name="Paez-Espino D."/>
            <person name="Jungbluth S."/>
            <person name="Walsh D.A."/>
            <person name="Denef V.J."/>
            <person name="McMahon K.D."/>
            <person name="Konstantinidis K.T."/>
            <person name="Eloe-Fadrosh E.A."/>
            <person name="Kyrpides N.C."/>
            <person name="Woyke T."/>
        </authorList>
    </citation>
    <scope>NUCLEOTIDE SEQUENCE</scope>
    <source>
        <strain evidence="2">GVMAG-M-3300023184-165</strain>
    </source>
</reference>
<proteinExistence type="predicted"/>
<feature type="region of interest" description="Disordered" evidence="1">
    <location>
        <begin position="118"/>
        <end position="175"/>
    </location>
</feature>
<protein>
    <submittedName>
        <fullName evidence="2">Uncharacterized protein</fullName>
    </submittedName>
</protein>
<evidence type="ECO:0000313" key="2">
    <source>
        <dbReference type="EMBL" id="QHT82514.1"/>
    </source>
</evidence>
<dbReference type="AlphaFoldDB" id="A0A6C0HQ17"/>
<dbReference type="EMBL" id="MN740002">
    <property type="protein sequence ID" value="QHT82514.1"/>
    <property type="molecule type" value="Genomic_DNA"/>
</dbReference>